<organism evidence="2 3">
    <name type="scientific">Thermoproteota archaeon</name>
    <dbReference type="NCBI Taxonomy" id="2056631"/>
    <lineage>
        <taxon>Archaea</taxon>
        <taxon>Thermoproteota</taxon>
    </lineage>
</organism>
<reference evidence="3 4" key="1">
    <citation type="submission" date="2018-06" db="EMBL/GenBank/DDBJ databases">
        <title>Extensive metabolic versatility and redundancy in microbially diverse, dynamic hydrothermal sediments.</title>
        <authorList>
            <person name="Dombrowski N."/>
            <person name="Teske A."/>
            <person name="Baker B.J."/>
        </authorList>
    </citation>
    <scope>NUCLEOTIDE SEQUENCE [LARGE SCALE GENOMIC DNA]</scope>
    <source>
        <strain evidence="2">B34_G17</strain>
        <strain evidence="1">B66_G16</strain>
    </source>
</reference>
<evidence type="ECO:0000313" key="1">
    <source>
        <dbReference type="EMBL" id="RLE49090.1"/>
    </source>
</evidence>
<name>A0A497F2Z4_9CREN</name>
<dbReference type="EMBL" id="QMQX01000003">
    <property type="protein sequence ID" value="RLE53711.1"/>
    <property type="molecule type" value="Genomic_DNA"/>
</dbReference>
<dbReference type="SUPFAM" id="SSF55021">
    <property type="entry name" value="ACT-like"/>
    <property type="match status" value="1"/>
</dbReference>
<comment type="caution">
    <text evidence="2">The sequence shown here is derived from an EMBL/GenBank/DDBJ whole genome shotgun (WGS) entry which is preliminary data.</text>
</comment>
<dbReference type="InterPro" id="IPR045865">
    <property type="entry name" value="ACT-like_dom_sf"/>
</dbReference>
<accession>A0A497F2Z4</accession>
<gene>
    <name evidence="1" type="ORF">DRJ31_05885</name>
    <name evidence="2" type="ORF">DRJ33_00300</name>
</gene>
<evidence type="ECO:0000313" key="3">
    <source>
        <dbReference type="Proteomes" id="UP000272051"/>
    </source>
</evidence>
<proteinExistence type="predicted"/>
<dbReference type="EMBL" id="QMQV01000049">
    <property type="protein sequence ID" value="RLE49090.1"/>
    <property type="molecule type" value="Genomic_DNA"/>
</dbReference>
<dbReference type="Proteomes" id="UP000272051">
    <property type="component" value="Unassembled WGS sequence"/>
</dbReference>
<dbReference type="PIRSF" id="PIRSF004897">
    <property type="entry name" value="UCP004897_ACT"/>
    <property type="match status" value="1"/>
</dbReference>
<evidence type="ECO:0000313" key="2">
    <source>
        <dbReference type="EMBL" id="RLE53711.1"/>
    </source>
</evidence>
<dbReference type="Proteomes" id="UP000278475">
    <property type="component" value="Unassembled WGS sequence"/>
</dbReference>
<dbReference type="AlphaFoldDB" id="A0A497F2Z4"/>
<protein>
    <submittedName>
        <fullName evidence="2">Amino acid-binding protein</fullName>
    </submittedName>
</protein>
<dbReference type="InterPro" id="IPR014424">
    <property type="entry name" value="UCP004897_ACT"/>
</dbReference>
<sequence>MWKMIEQHFRDSPAKLKVLRSFVELGLRVEENGKVYLGDIEVPDTKIARAVGVDRRVVKEAVKAVLNNHSLKKIFKSLKPAGAMLRDVAPLLGYGVVEIRAKPDAVGIIAEASTLIAKEGISIRQIIAEDPELYPDPKLIIITDKPLPGDIISKFLKIPTVKQVTIS</sequence>
<evidence type="ECO:0000313" key="4">
    <source>
        <dbReference type="Proteomes" id="UP000278475"/>
    </source>
</evidence>